<dbReference type="Gene3D" id="2.70.98.10">
    <property type="match status" value="1"/>
</dbReference>
<dbReference type="GO" id="GO:0030246">
    <property type="term" value="F:carbohydrate binding"/>
    <property type="evidence" value="ECO:0007669"/>
    <property type="project" value="InterPro"/>
</dbReference>
<dbReference type="EMBL" id="KI630173">
    <property type="protein sequence ID" value="EYU45811.1"/>
    <property type="molecule type" value="Genomic_DNA"/>
</dbReference>
<dbReference type="Pfam" id="PF06045">
    <property type="entry name" value="Rhamnogal_lyase"/>
    <property type="match status" value="1"/>
</dbReference>
<dbReference type="InterPro" id="IPR051850">
    <property type="entry name" value="Polysacch_Lyase_4"/>
</dbReference>
<dbReference type="InterPro" id="IPR010325">
    <property type="entry name" value="Rhamnogal_lyase"/>
</dbReference>
<dbReference type="InterPro" id="IPR014718">
    <property type="entry name" value="GH-type_carb-bd"/>
</dbReference>
<dbReference type="GO" id="GO:0003824">
    <property type="term" value="F:catalytic activity"/>
    <property type="evidence" value="ECO:0007669"/>
    <property type="project" value="InterPro"/>
</dbReference>
<dbReference type="GO" id="GO:0005975">
    <property type="term" value="P:carbohydrate metabolic process"/>
    <property type="evidence" value="ECO:0007669"/>
    <property type="project" value="InterPro"/>
</dbReference>
<evidence type="ECO:0000313" key="2">
    <source>
        <dbReference type="Proteomes" id="UP000030748"/>
    </source>
</evidence>
<dbReference type="PANTHER" id="PTHR32018:SF18">
    <property type="entry name" value="RHAMNOGALACTURONAN ENDOLYASE"/>
    <property type="match status" value="1"/>
</dbReference>
<organism evidence="1 2">
    <name type="scientific">Erythranthe guttata</name>
    <name type="common">Yellow monkey flower</name>
    <name type="synonym">Mimulus guttatus</name>
    <dbReference type="NCBI Taxonomy" id="4155"/>
    <lineage>
        <taxon>Eukaryota</taxon>
        <taxon>Viridiplantae</taxon>
        <taxon>Streptophyta</taxon>
        <taxon>Embryophyta</taxon>
        <taxon>Tracheophyta</taxon>
        <taxon>Spermatophyta</taxon>
        <taxon>Magnoliopsida</taxon>
        <taxon>eudicotyledons</taxon>
        <taxon>Gunneridae</taxon>
        <taxon>Pentapetalae</taxon>
        <taxon>asterids</taxon>
        <taxon>lamiids</taxon>
        <taxon>Lamiales</taxon>
        <taxon>Phrymaceae</taxon>
        <taxon>Erythranthe</taxon>
    </lineage>
</organism>
<feature type="non-terminal residue" evidence="1">
    <location>
        <position position="245"/>
    </location>
</feature>
<protein>
    <submittedName>
        <fullName evidence="1">Uncharacterized protein</fullName>
    </submittedName>
</protein>
<name>A0A022S0M5_ERYGU</name>
<dbReference type="STRING" id="4155.A0A022S0M5"/>
<dbReference type="PANTHER" id="PTHR32018">
    <property type="entry name" value="RHAMNOGALACTURONATE LYASE FAMILY PROTEIN"/>
    <property type="match status" value="1"/>
</dbReference>
<keyword evidence="2" id="KW-1185">Reference proteome</keyword>
<accession>A0A022S0M5</accession>
<reference evidence="1 2" key="1">
    <citation type="journal article" date="2013" name="Proc. Natl. Acad. Sci. U.S.A.">
        <title>Fine-scale variation in meiotic recombination in Mimulus inferred from population shotgun sequencing.</title>
        <authorList>
            <person name="Hellsten U."/>
            <person name="Wright K.M."/>
            <person name="Jenkins J."/>
            <person name="Shu S."/>
            <person name="Yuan Y."/>
            <person name="Wessler S.R."/>
            <person name="Schmutz J."/>
            <person name="Willis J.H."/>
            <person name="Rokhsar D.S."/>
        </authorList>
    </citation>
    <scope>NUCLEOTIDE SEQUENCE [LARGE SCALE GENOMIC DNA]</scope>
    <source>
        <strain evidence="2">cv. DUN x IM62</strain>
    </source>
</reference>
<dbReference type="AlphaFoldDB" id="A0A022S0M5"/>
<sequence length="245" mass="28112">MVKVEIDNGIVKLTLMKPSGYISGVRYKGIDNILENRLKEARRGYWDIVWSRPDIRTRSFFDTLESTSFRVVAETEDQVEISFTKTWNLSLGNNFVPLNIDKRYIVLSGVSGFYSYAIFEHLKGWPDLNVDEARIAFKLRHDMFDYMAISDDKQRIMPTENDRIIGQTLDYGEAVLLTNPVNPKLRGEVDDKYQYSCDNKDNRVHGWISSDKRIGFWVITPSDEFRAGGPFKPDLTSHAGPTALA</sequence>
<evidence type="ECO:0000313" key="1">
    <source>
        <dbReference type="EMBL" id="EYU45811.1"/>
    </source>
</evidence>
<dbReference type="Proteomes" id="UP000030748">
    <property type="component" value="Unassembled WGS sequence"/>
</dbReference>
<proteinExistence type="predicted"/>
<gene>
    <name evidence="1" type="ORF">MIMGU_mgv1a0225582mg</name>
</gene>
<dbReference type="InterPro" id="IPR011013">
    <property type="entry name" value="Gal_mutarotase_sf_dom"/>
</dbReference>
<dbReference type="CDD" id="cd10320">
    <property type="entry name" value="RGL4_N"/>
    <property type="match status" value="1"/>
</dbReference>
<dbReference type="SUPFAM" id="SSF74650">
    <property type="entry name" value="Galactose mutarotase-like"/>
    <property type="match status" value="1"/>
</dbReference>